<reference evidence="1" key="1">
    <citation type="submission" date="2021-02" db="EMBL/GenBank/DDBJ databases">
        <authorList>
            <person name="Cremers G."/>
            <person name="Picone N."/>
        </authorList>
    </citation>
    <scope>NUCLEOTIDE SEQUENCE</scope>
    <source>
        <strain evidence="1">PQ17</strain>
    </source>
</reference>
<keyword evidence="2" id="KW-1185">Reference proteome</keyword>
<dbReference type="AlphaFoldDB" id="A0A8J2FVI6"/>
<dbReference type="EMBL" id="CAJNOB010000006">
    <property type="protein sequence ID" value="CAF0693585.1"/>
    <property type="molecule type" value="Genomic_DNA"/>
</dbReference>
<comment type="caution">
    <text evidence="1">The sequence shown here is derived from an EMBL/GenBank/DDBJ whole genome shotgun (WGS) entry which is preliminary data.</text>
</comment>
<gene>
    <name evidence="1" type="ORF">MPNT_140051</name>
</gene>
<organism evidence="1 2">
    <name type="scientific">Candidatus Methylacidithermus pantelleriae</name>
    <dbReference type="NCBI Taxonomy" id="2744239"/>
    <lineage>
        <taxon>Bacteria</taxon>
        <taxon>Pseudomonadati</taxon>
        <taxon>Verrucomicrobiota</taxon>
        <taxon>Methylacidiphilae</taxon>
        <taxon>Methylacidiphilales</taxon>
        <taxon>Methylacidiphilaceae</taxon>
        <taxon>Candidatus Methylacidithermus</taxon>
    </lineage>
</organism>
<proteinExistence type="predicted"/>
<protein>
    <submittedName>
        <fullName evidence="1">Uncharacterized protein</fullName>
    </submittedName>
</protein>
<name>A0A8J2FVI6_9BACT</name>
<evidence type="ECO:0000313" key="1">
    <source>
        <dbReference type="EMBL" id="CAF0693585.1"/>
    </source>
</evidence>
<evidence type="ECO:0000313" key="2">
    <source>
        <dbReference type="Proteomes" id="UP000663859"/>
    </source>
</evidence>
<accession>A0A8J2FVI6</accession>
<dbReference type="Proteomes" id="UP000663859">
    <property type="component" value="Unassembled WGS sequence"/>
</dbReference>
<sequence length="77" mass="8879">MVDDSPFPCWIVRSPHEKQGLFFSCIRLAFSSPESAGRRAERFPRLVRHRPSQANRFGLEHRLACPQKGRECFLHAG</sequence>